<dbReference type="GeneID" id="81427657"/>
<proteinExistence type="predicted"/>
<comment type="caution">
    <text evidence="2">The sequence shown here is derived from an EMBL/GenBank/DDBJ whole genome shotgun (WGS) entry which is preliminary data.</text>
</comment>
<feature type="chain" id="PRO_5040775021" evidence="1">
    <location>
        <begin position="19"/>
        <end position="245"/>
    </location>
</feature>
<evidence type="ECO:0000313" key="2">
    <source>
        <dbReference type="EMBL" id="KAJ5167575.1"/>
    </source>
</evidence>
<dbReference type="Proteomes" id="UP001149163">
    <property type="component" value="Unassembled WGS sequence"/>
</dbReference>
<gene>
    <name evidence="2" type="ORF">N7482_006356</name>
</gene>
<protein>
    <submittedName>
        <fullName evidence="2">Uncharacterized protein</fullName>
    </submittedName>
</protein>
<reference evidence="2" key="2">
    <citation type="journal article" date="2023" name="IMA Fungus">
        <title>Comparative genomic study of the Penicillium genus elucidates a diverse pangenome and 15 lateral gene transfer events.</title>
        <authorList>
            <person name="Petersen C."/>
            <person name="Sorensen T."/>
            <person name="Nielsen M.R."/>
            <person name="Sondergaard T.E."/>
            <person name="Sorensen J.L."/>
            <person name="Fitzpatrick D.A."/>
            <person name="Frisvad J.C."/>
            <person name="Nielsen K.L."/>
        </authorList>
    </citation>
    <scope>NUCLEOTIDE SEQUENCE</scope>
    <source>
        <strain evidence="2">IBT 26290</strain>
    </source>
</reference>
<name>A0A9W9LP23_9EURO</name>
<accession>A0A9W9LP23</accession>
<evidence type="ECO:0000313" key="3">
    <source>
        <dbReference type="Proteomes" id="UP001149163"/>
    </source>
</evidence>
<organism evidence="2 3">
    <name type="scientific">Penicillium canariense</name>
    <dbReference type="NCBI Taxonomy" id="189055"/>
    <lineage>
        <taxon>Eukaryota</taxon>
        <taxon>Fungi</taxon>
        <taxon>Dikarya</taxon>
        <taxon>Ascomycota</taxon>
        <taxon>Pezizomycotina</taxon>
        <taxon>Eurotiomycetes</taxon>
        <taxon>Eurotiomycetidae</taxon>
        <taxon>Eurotiales</taxon>
        <taxon>Aspergillaceae</taxon>
        <taxon>Penicillium</taxon>
    </lineage>
</organism>
<dbReference type="RefSeq" id="XP_056544036.1">
    <property type="nucleotide sequence ID" value="XM_056688481.1"/>
</dbReference>
<keyword evidence="1" id="KW-0732">Signal</keyword>
<reference evidence="2" key="1">
    <citation type="submission" date="2022-11" db="EMBL/GenBank/DDBJ databases">
        <authorList>
            <person name="Petersen C."/>
        </authorList>
    </citation>
    <scope>NUCLEOTIDE SEQUENCE</scope>
    <source>
        <strain evidence="2">IBT 26290</strain>
    </source>
</reference>
<evidence type="ECO:0000256" key="1">
    <source>
        <dbReference type="SAM" id="SignalP"/>
    </source>
</evidence>
<dbReference type="AlphaFoldDB" id="A0A9W9LP23"/>
<dbReference type="EMBL" id="JAPQKN010000003">
    <property type="protein sequence ID" value="KAJ5167575.1"/>
    <property type="molecule type" value="Genomic_DNA"/>
</dbReference>
<keyword evidence="3" id="KW-1185">Reference proteome</keyword>
<feature type="signal peptide" evidence="1">
    <location>
        <begin position="1"/>
        <end position="18"/>
    </location>
</feature>
<sequence length="245" mass="28290">MKLLDLVTLFYLVTPSTCWPKIKDQVSLQWSICDRNPYAVLTKLGAVAHDPDKLDPITYYDTSPPLYTPQGLMFRTKVRGGQEISIVKVQLATPKSHMRHHAKVCRWDRYGNKTTFVCKRQAPIKGTNLWNAKQRQLVDDFQRDVTWEKLIGYGPYLNPKWKALRVEGYGAVLDDVAVQSLHLMELEVKVHRAEKDRVYQVIMEHLSARGVVICARQESKTMRLFRAMGYVATQNKSQDVYPHDL</sequence>
<dbReference type="OrthoDB" id="3917713at2759"/>